<feature type="transmembrane region" description="Helical" evidence="1">
    <location>
        <begin position="38"/>
        <end position="60"/>
    </location>
</feature>
<name>A0ABU4WCB3_9FUSO</name>
<dbReference type="SMART" id="SM01259">
    <property type="entry name" value="LAB_N"/>
    <property type="match status" value="1"/>
</dbReference>
<dbReference type="EMBL" id="JAVIKH010000014">
    <property type="protein sequence ID" value="MDX8336859.1"/>
    <property type="molecule type" value="Genomic_DNA"/>
</dbReference>
<dbReference type="Pfam" id="PF07578">
    <property type="entry name" value="LAB_N"/>
    <property type="match status" value="1"/>
</dbReference>
<proteinExistence type="predicted"/>
<evidence type="ECO:0000256" key="1">
    <source>
        <dbReference type="SAM" id="Phobius"/>
    </source>
</evidence>
<sequence>MTIENLNIFLIIGFIGQGLFSMRFIIQWLASEKAKKSVIPFSFWTFSLGGSVLLLIYAIYKKDPVFILGQAPNVLIYSRNIYLIKKNKGVNK</sequence>
<keyword evidence="4" id="KW-1185">Reference proteome</keyword>
<keyword evidence="1" id="KW-0812">Transmembrane</keyword>
<accession>A0ABU4WCB3</accession>
<keyword evidence="1" id="KW-1133">Transmembrane helix</keyword>
<protein>
    <submittedName>
        <fullName evidence="3">Lipid-A-disaccharide synthase N-terminal domain-containing protein</fullName>
    </submittedName>
</protein>
<reference evidence="4" key="1">
    <citation type="submission" date="2023-07" db="EMBL/GenBank/DDBJ databases">
        <authorList>
            <person name="Colorado M.A."/>
            <person name="Villamil L.M."/>
            <person name="Melo J.F."/>
            <person name="Rodriguez J.A."/>
            <person name="Ruiz R.Y."/>
        </authorList>
    </citation>
    <scope>NUCLEOTIDE SEQUENCE [LARGE SCALE GENOMIC DNA]</scope>
    <source>
        <strain evidence="4">C33</strain>
    </source>
</reference>
<feature type="transmembrane region" description="Helical" evidence="1">
    <location>
        <begin position="6"/>
        <end position="26"/>
    </location>
</feature>
<dbReference type="RefSeq" id="WP_320314243.1">
    <property type="nucleotide sequence ID" value="NZ_JAVIKH010000014.1"/>
</dbReference>
<evidence type="ECO:0000313" key="4">
    <source>
        <dbReference type="Proteomes" id="UP001279681"/>
    </source>
</evidence>
<dbReference type="Proteomes" id="UP001279681">
    <property type="component" value="Unassembled WGS sequence"/>
</dbReference>
<evidence type="ECO:0000259" key="2">
    <source>
        <dbReference type="SMART" id="SM01259"/>
    </source>
</evidence>
<dbReference type="InterPro" id="IPR014546">
    <property type="entry name" value="UCP028440_lipidA_biosyn"/>
</dbReference>
<dbReference type="PIRSF" id="PIRSF028440">
    <property type="entry name" value="UCP_LAB_N"/>
    <property type="match status" value="1"/>
</dbReference>
<dbReference type="InterPro" id="IPR011499">
    <property type="entry name" value="Lipid_A_biosynth_N"/>
</dbReference>
<dbReference type="Gene3D" id="1.20.1280.290">
    <property type="match status" value="1"/>
</dbReference>
<organism evidence="3 4">
    <name type="scientific">Candidatus Cetobacterium colombiensis</name>
    <dbReference type="NCBI Taxonomy" id="3073100"/>
    <lineage>
        <taxon>Bacteria</taxon>
        <taxon>Fusobacteriati</taxon>
        <taxon>Fusobacteriota</taxon>
        <taxon>Fusobacteriia</taxon>
        <taxon>Fusobacteriales</taxon>
        <taxon>Fusobacteriaceae</taxon>
        <taxon>Cetobacterium</taxon>
    </lineage>
</organism>
<gene>
    <name evidence="3" type="ORF">RFV38_10190</name>
</gene>
<comment type="caution">
    <text evidence="3">The sequence shown here is derived from an EMBL/GenBank/DDBJ whole genome shotgun (WGS) entry which is preliminary data.</text>
</comment>
<evidence type="ECO:0000313" key="3">
    <source>
        <dbReference type="EMBL" id="MDX8336859.1"/>
    </source>
</evidence>
<feature type="domain" description="Lipid A biosynthesis N-terminal" evidence="2">
    <location>
        <begin position="12"/>
        <end position="83"/>
    </location>
</feature>
<keyword evidence="1" id="KW-0472">Membrane</keyword>